<dbReference type="Gene3D" id="3.40.50.300">
    <property type="entry name" value="P-loop containing nucleotide triphosphate hydrolases"/>
    <property type="match status" value="1"/>
</dbReference>
<evidence type="ECO:0000256" key="6">
    <source>
        <dbReference type="ARBA" id="ARBA00022777"/>
    </source>
</evidence>
<comment type="caution">
    <text evidence="13">The sequence shown here is derived from an EMBL/GenBank/DDBJ whole genome shotgun (WGS) entry which is preliminary data.</text>
</comment>
<dbReference type="PIRSF" id="PIRSF035805">
    <property type="entry name" value="TK_cell"/>
    <property type="match status" value="1"/>
</dbReference>
<comment type="similarity">
    <text evidence="1 8 12">Belongs to the thymidine kinase family.</text>
</comment>
<gene>
    <name evidence="8" type="primary">tdk</name>
    <name evidence="13" type="ORF">IAA64_07430</name>
</gene>
<evidence type="ECO:0000256" key="8">
    <source>
        <dbReference type="HAMAP-Rule" id="MF_00124"/>
    </source>
</evidence>
<dbReference type="HAMAP" id="MF_00124">
    <property type="entry name" value="Thymidine_kinase"/>
    <property type="match status" value="1"/>
</dbReference>
<name>A0A9D1P828_9FIRM</name>
<accession>A0A9D1P828</accession>
<dbReference type="PANTHER" id="PTHR11441:SF0">
    <property type="entry name" value="THYMIDINE KINASE, CYTOSOLIC"/>
    <property type="match status" value="1"/>
</dbReference>
<dbReference type="GO" id="GO:0071897">
    <property type="term" value="P:DNA biosynthetic process"/>
    <property type="evidence" value="ECO:0007669"/>
    <property type="project" value="UniProtKB-KW"/>
</dbReference>
<dbReference type="Proteomes" id="UP000886884">
    <property type="component" value="Unassembled WGS sequence"/>
</dbReference>
<keyword evidence="8" id="KW-0862">Zinc</keyword>
<evidence type="ECO:0000313" key="13">
    <source>
        <dbReference type="EMBL" id="HIV27782.1"/>
    </source>
</evidence>
<dbReference type="NCBIfam" id="NF003300">
    <property type="entry name" value="PRK04296.1-5"/>
    <property type="match status" value="1"/>
</dbReference>
<evidence type="ECO:0000256" key="5">
    <source>
        <dbReference type="ARBA" id="ARBA00022741"/>
    </source>
</evidence>
<dbReference type="Pfam" id="PF00265">
    <property type="entry name" value="TK"/>
    <property type="match status" value="1"/>
</dbReference>
<comment type="subunit">
    <text evidence="8">Homotetramer.</text>
</comment>
<feature type="binding site" evidence="8">
    <location>
        <begin position="79"/>
        <end position="82"/>
    </location>
    <ligand>
        <name>ATP</name>
        <dbReference type="ChEBI" id="CHEBI:30616"/>
    </ligand>
</feature>
<keyword evidence="3 8" id="KW-0237">DNA synthesis</keyword>
<reference evidence="13" key="1">
    <citation type="submission" date="2020-10" db="EMBL/GenBank/DDBJ databases">
        <authorList>
            <person name="Gilroy R."/>
        </authorList>
    </citation>
    <scope>NUCLEOTIDE SEQUENCE</scope>
    <source>
        <strain evidence="13">CHK183-6373</strain>
    </source>
</reference>
<keyword evidence="5 8" id="KW-0547">Nucleotide-binding</keyword>
<feature type="binding site" evidence="8">
    <location>
        <position position="173"/>
    </location>
    <ligand>
        <name>Zn(2+)</name>
        <dbReference type="ChEBI" id="CHEBI:29105"/>
    </ligand>
</feature>
<evidence type="ECO:0000256" key="2">
    <source>
        <dbReference type="ARBA" id="ARBA00012118"/>
    </source>
</evidence>
<feature type="binding site" evidence="10">
    <location>
        <position position="169"/>
    </location>
    <ligand>
        <name>substrate</name>
    </ligand>
</feature>
<dbReference type="EC" id="2.7.1.21" evidence="2 8"/>
<dbReference type="AlphaFoldDB" id="A0A9D1P828"/>
<feature type="binding site" evidence="10">
    <location>
        <begin position="161"/>
        <end position="164"/>
    </location>
    <ligand>
        <name>substrate</name>
    </ligand>
</feature>
<evidence type="ECO:0000256" key="3">
    <source>
        <dbReference type="ARBA" id="ARBA00022634"/>
    </source>
</evidence>
<evidence type="ECO:0000256" key="9">
    <source>
        <dbReference type="PIRSR" id="PIRSR035805-1"/>
    </source>
</evidence>
<dbReference type="InterPro" id="IPR020633">
    <property type="entry name" value="Thymidine_kinase_CS"/>
</dbReference>
<keyword evidence="7 8" id="KW-0067">ATP-binding</keyword>
<feature type="binding site" evidence="8">
    <location>
        <position position="137"/>
    </location>
    <ligand>
        <name>Zn(2+)</name>
        <dbReference type="ChEBI" id="CHEBI:29105"/>
    </ligand>
</feature>
<dbReference type="GO" id="GO:0046104">
    <property type="term" value="P:thymidine metabolic process"/>
    <property type="evidence" value="ECO:0007669"/>
    <property type="project" value="TreeGrafter"/>
</dbReference>
<comment type="catalytic activity">
    <reaction evidence="8 11">
        <text>thymidine + ATP = dTMP + ADP + H(+)</text>
        <dbReference type="Rhea" id="RHEA:19129"/>
        <dbReference type="ChEBI" id="CHEBI:15378"/>
        <dbReference type="ChEBI" id="CHEBI:17748"/>
        <dbReference type="ChEBI" id="CHEBI:30616"/>
        <dbReference type="ChEBI" id="CHEBI:63528"/>
        <dbReference type="ChEBI" id="CHEBI:456216"/>
        <dbReference type="EC" id="2.7.1.21"/>
    </reaction>
</comment>
<feature type="binding site" evidence="8">
    <location>
        <position position="139"/>
    </location>
    <ligand>
        <name>Zn(2+)</name>
        <dbReference type="ChEBI" id="CHEBI:29105"/>
    </ligand>
</feature>
<dbReference type="InterPro" id="IPR027417">
    <property type="entry name" value="P-loop_NTPase"/>
</dbReference>
<keyword evidence="8" id="KW-0479">Metal-binding</keyword>
<keyword evidence="4 8" id="KW-0808">Transferase</keyword>
<keyword evidence="8" id="KW-0963">Cytoplasm</keyword>
<evidence type="ECO:0000256" key="10">
    <source>
        <dbReference type="PIRSR" id="PIRSR035805-2"/>
    </source>
</evidence>
<feature type="binding site" evidence="8">
    <location>
        <position position="176"/>
    </location>
    <ligand>
        <name>Zn(2+)</name>
        <dbReference type="ChEBI" id="CHEBI:29105"/>
    </ligand>
</feature>
<evidence type="ECO:0000256" key="7">
    <source>
        <dbReference type="ARBA" id="ARBA00022840"/>
    </source>
</evidence>
<dbReference type="PROSITE" id="PS00603">
    <property type="entry name" value="TK_CELLULAR_TYPE"/>
    <property type="match status" value="1"/>
</dbReference>
<dbReference type="GO" id="GO:0004797">
    <property type="term" value="F:thymidine kinase activity"/>
    <property type="evidence" value="ECO:0007669"/>
    <property type="project" value="UniProtKB-UniRule"/>
</dbReference>
<dbReference type="GO" id="GO:0005829">
    <property type="term" value="C:cytosol"/>
    <property type="evidence" value="ECO:0007669"/>
    <property type="project" value="TreeGrafter"/>
</dbReference>
<feature type="active site" description="Proton acceptor" evidence="8 9">
    <location>
        <position position="80"/>
    </location>
</feature>
<dbReference type="Gene3D" id="3.30.60.20">
    <property type="match status" value="1"/>
</dbReference>
<dbReference type="GO" id="GO:0005524">
    <property type="term" value="F:ATP binding"/>
    <property type="evidence" value="ECO:0007669"/>
    <property type="project" value="UniProtKB-UniRule"/>
</dbReference>
<evidence type="ECO:0000256" key="4">
    <source>
        <dbReference type="ARBA" id="ARBA00022679"/>
    </source>
</evidence>
<evidence type="ECO:0000256" key="12">
    <source>
        <dbReference type="RuleBase" id="RU004165"/>
    </source>
</evidence>
<dbReference type="InterPro" id="IPR001267">
    <property type="entry name" value="Thymidine_kinase"/>
</dbReference>
<organism evidence="13 14">
    <name type="scientific">Candidatus Ornithocaccomicrobium faecavium</name>
    <dbReference type="NCBI Taxonomy" id="2840890"/>
    <lineage>
        <taxon>Bacteria</taxon>
        <taxon>Bacillati</taxon>
        <taxon>Bacillota</taxon>
        <taxon>Clostridia</taxon>
        <taxon>Candidatus Ornithocaccomicrobium</taxon>
    </lineage>
</organism>
<protein>
    <recommendedName>
        <fullName evidence="2 8">Thymidine kinase</fullName>
        <ecNumber evidence="2 8">2.7.1.21</ecNumber>
    </recommendedName>
</protein>
<sequence>MAKLYFRYGAMGSSKSANAIMVQYNYQERGQKALLVKPGIDQRDGEKIVGSRCGLSAPCILMEELDRINYREYNCIVVDEAQFLTKAQVQRLVEIVDDDGIPVVCYGLRADFRGELFEGSQWLLAWADTIEEVKTVCWCGKKATWNARISDGRVLKEGEQIVLGGNESYTALCRKHWREGNLGPQKRE</sequence>
<dbReference type="EMBL" id="DVOT01000134">
    <property type="protein sequence ID" value="HIV27782.1"/>
    <property type="molecule type" value="Genomic_DNA"/>
</dbReference>
<comment type="caution">
    <text evidence="8">Lacks conserved residue(s) required for the propagation of feature annotation.</text>
</comment>
<evidence type="ECO:0000313" key="14">
    <source>
        <dbReference type="Proteomes" id="UP000886884"/>
    </source>
</evidence>
<evidence type="ECO:0000256" key="11">
    <source>
        <dbReference type="RuleBase" id="RU000544"/>
    </source>
</evidence>
<evidence type="ECO:0000256" key="1">
    <source>
        <dbReference type="ARBA" id="ARBA00007587"/>
    </source>
</evidence>
<dbReference type="SUPFAM" id="SSF52540">
    <property type="entry name" value="P-loop containing nucleoside triphosphate hydrolases"/>
    <property type="match status" value="1"/>
</dbReference>
<dbReference type="PANTHER" id="PTHR11441">
    <property type="entry name" value="THYMIDINE KINASE"/>
    <property type="match status" value="1"/>
</dbReference>
<comment type="subcellular location">
    <subcellularLocation>
        <location evidence="8">Cytoplasm</location>
    </subcellularLocation>
</comment>
<keyword evidence="6 8" id="KW-0418">Kinase</keyword>
<dbReference type="SUPFAM" id="SSF57716">
    <property type="entry name" value="Glucocorticoid receptor-like (DNA-binding domain)"/>
    <property type="match status" value="1"/>
</dbReference>
<reference evidence="13" key="2">
    <citation type="journal article" date="2021" name="PeerJ">
        <title>Extensive microbial diversity within the chicken gut microbiome revealed by metagenomics and culture.</title>
        <authorList>
            <person name="Gilroy R."/>
            <person name="Ravi A."/>
            <person name="Getino M."/>
            <person name="Pursley I."/>
            <person name="Horton D.L."/>
            <person name="Alikhan N.F."/>
            <person name="Baker D."/>
            <person name="Gharbi K."/>
            <person name="Hall N."/>
            <person name="Watson M."/>
            <person name="Adriaenssens E.M."/>
            <person name="Foster-Nyarko E."/>
            <person name="Jarju S."/>
            <person name="Secka A."/>
            <person name="Antonio M."/>
            <person name="Oren A."/>
            <person name="Chaudhuri R.R."/>
            <person name="La Ragione R."/>
            <person name="Hildebrand F."/>
            <person name="Pallen M.J."/>
        </authorList>
    </citation>
    <scope>NUCLEOTIDE SEQUENCE</scope>
    <source>
        <strain evidence="13">CHK183-6373</strain>
    </source>
</reference>
<dbReference type="GO" id="GO:0008270">
    <property type="term" value="F:zinc ion binding"/>
    <property type="evidence" value="ECO:0007669"/>
    <property type="project" value="UniProtKB-UniRule"/>
</dbReference>
<proteinExistence type="inferred from homology"/>